<dbReference type="GO" id="GO:0005840">
    <property type="term" value="C:ribosome"/>
    <property type="evidence" value="ECO:0007669"/>
    <property type="project" value="UniProtKB-KW"/>
</dbReference>
<comment type="subunit">
    <text evidence="3">Part of the 50S ribosomal subunit.</text>
</comment>
<protein>
    <recommendedName>
        <fullName evidence="3">Large ribosomal subunit protein bL31B</fullName>
    </recommendedName>
</protein>
<evidence type="ECO:0000256" key="3">
    <source>
        <dbReference type="HAMAP-Rule" id="MF_00502"/>
    </source>
</evidence>
<organism evidence="4 5">
    <name type="scientific">Allokutzneria albata</name>
    <name type="common">Kibdelosporangium albatum</name>
    <dbReference type="NCBI Taxonomy" id="211114"/>
    <lineage>
        <taxon>Bacteria</taxon>
        <taxon>Bacillati</taxon>
        <taxon>Actinomycetota</taxon>
        <taxon>Actinomycetes</taxon>
        <taxon>Pseudonocardiales</taxon>
        <taxon>Pseudonocardiaceae</taxon>
        <taxon>Allokutzneria</taxon>
    </lineage>
</organism>
<dbReference type="InterPro" id="IPR042105">
    <property type="entry name" value="Ribosomal_bL31_sf"/>
</dbReference>
<reference evidence="4 5" key="1">
    <citation type="submission" date="2016-10" db="EMBL/GenBank/DDBJ databases">
        <authorList>
            <person name="de Groot N.N."/>
        </authorList>
    </citation>
    <scope>NUCLEOTIDE SEQUENCE [LARGE SCALE GENOMIC DNA]</scope>
    <source>
        <strain evidence="4 5">DSM 44149</strain>
    </source>
</reference>
<dbReference type="GO" id="GO:1990904">
    <property type="term" value="C:ribonucleoprotein complex"/>
    <property type="evidence" value="ECO:0007669"/>
    <property type="project" value="UniProtKB-KW"/>
</dbReference>
<name>A0A1H0B3F5_ALLAB</name>
<dbReference type="InterPro" id="IPR027493">
    <property type="entry name" value="Ribosomal_bL31_B"/>
</dbReference>
<dbReference type="NCBIfam" id="TIGR00105">
    <property type="entry name" value="L31"/>
    <property type="match status" value="1"/>
</dbReference>
<dbReference type="InterPro" id="IPR002150">
    <property type="entry name" value="Ribosomal_bL31"/>
</dbReference>
<dbReference type="NCBIfam" id="NF002462">
    <property type="entry name" value="PRK01678.1"/>
    <property type="match status" value="1"/>
</dbReference>
<sequence>MKTGIHPEYHPVVFKDSSTGKAFLTRSTATSDKTVEWEDGNTYPLIVVDVTSDSHPFWTGNQRLVDTAGRVEKFRRRYGERAGRGGGR</sequence>
<dbReference type="InterPro" id="IPR034704">
    <property type="entry name" value="Ribosomal_bL28/bL31-like_sf"/>
</dbReference>
<dbReference type="eggNOG" id="COG0254">
    <property type="taxonomic scope" value="Bacteria"/>
</dbReference>
<dbReference type="Gene3D" id="4.10.830.30">
    <property type="entry name" value="Ribosomal protein L31"/>
    <property type="match status" value="1"/>
</dbReference>
<evidence type="ECO:0000313" key="5">
    <source>
        <dbReference type="Proteomes" id="UP000183376"/>
    </source>
</evidence>
<keyword evidence="1 3" id="KW-0689">Ribosomal protein</keyword>
<dbReference type="GO" id="GO:0006412">
    <property type="term" value="P:translation"/>
    <property type="evidence" value="ECO:0007669"/>
    <property type="project" value="UniProtKB-UniRule"/>
</dbReference>
<dbReference type="Proteomes" id="UP000183376">
    <property type="component" value="Chromosome I"/>
</dbReference>
<evidence type="ECO:0000256" key="2">
    <source>
        <dbReference type="ARBA" id="ARBA00023274"/>
    </source>
</evidence>
<evidence type="ECO:0000313" key="4">
    <source>
        <dbReference type="EMBL" id="SDN40179.1"/>
    </source>
</evidence>
<comment type="similarity">
    <text evidence="3">Belongs to the bacterial ribosomal protein bL31 family. Type B subfamily.</text>
</comment>
<dbReference type="HAMAP" id="MF_00502">
    <property type="entry name" value="Ribosomal_bL31_2"/>
    <property type="match status" value="1"/>
</dbReference>
<dbReference type="GO" id="GO:0003735">
    <property type="term" value="F:structural constituent of ribosome"/>
    <property type="evidence" value="ECO:0007669"/>
    <property type="project" value="InterPro"/>
</dbReference>
<dbReference type="SUPFAM" id="SSF143800">
    <property type="entry name" value="L28p-like"/>
    <property type="match status" value="1"/>
</dbReference>
<keyword evidence="5" id="KW-1185">Reference proteome</keyword>
<dbReference type="PROSITE" id="PS01143">
    <property type="entry name" value="RIBOSOMAL_L31"/>
    <property type="match status" value="1"/>
</dbReference>
<accession>A0A1H0B3F5</accession>
<dbReference type="AlphaFoldDB" id="A0A1H0B3F5"/>
<dbReference type="RefSeq" id="WP_030426998.1">
    <property type="nucleotide sequence ID" value="NZ_JOEF01000001.1"/>
</dbReference>
<dbReference type="PANTHER" id="PTHR33280">
    <property type="entry name" value="50S RIBOSOMAL PROTEIN L31, CHLOROPLASTIC"/>
    <property type="match status" value="1"/>
</dbReference>
<dbReference type="OrthoDB" id="9803251at2"/>
<dbReference type="PANTHER" id="PTHR33280:SF1">
    <property type="entry name" value="LARGE RIBOSOMAL SUBUNIT PROTEIN BL31C"/>
    <property type="match status" value="1"/>
</dbReference>
<dbReference type="EMBL" id="LT629701">
    <property type="protein sequence ID" value="SDN40179.1"/>
    <property type="molecule type" value="Genomic_DNA"/>
</dbReference>
<evidence type="ECO:0000256" key="1">
    <source>
        <dbReference type="ARBA" id="ARBA00022980"/>
    </source>
</evidence>
<keyword evidence="2 3" id="KW-0687">Ribonucleoprotein</keyword>
<dbReference type="STRING" id="211114.SAMN04489726_6450"/>
<proteinExistence type="inferred from homology"/>
<gene>
    <name evidence="3" type="primary">rpmE2</name>
    <name evidence="4" type="ORF">SAMN04489726_6450</name>
</gene>
<dbReference type="PRINTS" id="PR01249">
    <property type="entry name" value="RIBOSOMALL31"/>
</dbReference>
<dbReference type="Pfam" id="PF01197">
    <property type="entry name" value="Ribosomal_L31"/>
    <property type="match status" value="1"/>
</dbReference>